<keyword evidence="3" id="KW-1185">Reference proteome</keyword>
<evidence type="ECO:0000313" key="3">
    <source>
        <dbReference type="Proteomes" id="UP000029640"/>
    </source>
</evidence>
<gene>
    <name evidence="2" type="ORF">HRUBRA_01975</name>
</gene>
<dbReference type="OrthoDB" id="9770889at2"/>
<protein>
    <submittedName>
        <fullName evidence="2">Uncharacterized protein</fullName>
    </submittedName>
</protein>
<dbReference type="eggNOG" id="ENOG502Z7KM">
    <property type="taxonomic scope" value="Bacteria"/>
</dbReference>
<feature type="signal peptide" evidence="1">
    <location>
        <begin position="1"/>
        <end position="26"/>
    </location>
</feature>
<dbReference type="Proteomes" id="UP000029640">
    <property type="component" value="Unassembled WGS sequence"/>
</dbReference>
<evidence type="ECO:0000256" key="1">
    <source>
        <dbReference type="SAM" id="SignalP"/>
    </source>
</evidence>
<reference evidence="2 3" key="1">
    <citation type="journal article" date="2014" name="Genome Announc.">
        <title>Genome Sequence of Gammaproteobacterial Pseudohaliea rubra Type Strain DSM 19751, Isolated from Coastal Seawater of the Mediterranean Sea.</title>
        <authorList>
            <person name="Spring S."/>
            <person name="Fiebig A."/>
            <person name="Riedel T."/>
            <person name="Goker M."/>
            <person name="Klenk H.P."/>
        </authorList>
    </citation>
    <scope>NUCLEOTIDE SEQUENCE [LARGE SCALE GENOMIC DNA]</scope>
    <source>
        <strain evidence="2 3">DSM 19751</strain>
    </source>
</reference>
<evidence type="ECO:0000313" key="2">
    <source>
        <dbReference type="EMBL" id="KGE03596.1"/>
    </source>
</evidence>
<organism evidence="2 3">
    <name type="scientific">Pseudohaliea rubra DSM 19751</name>
    <dbReference type="NCBI Taxonomy" id="1265313"/>
    <lineage>
        <taxon>Bacteria</taxon>
        <taxon>Pseudomonadati</taxon>
        <taxon>Pseudomonadota</taxon>
        <taxon>Gammaproteobacteria</taxon>
        <taxon>Cellvibrionales</taxon>
        <taxon>Halieaceae</taxon>
        <taxon>Pseudohaliea</taxon>
    </lineage>
</organism>
<sequence>MHRRRRLPLFVILLLASAVPLTGVRAEDTPLRILVRADDAKFIGTGVGGLYATVRDADTGELLGGGAVAGGTGDTAALMSEPRPRGATAVSDDAASLALTLDLEQPRRIEVSVTGPQAVAQGRQRVTTTTWLLPGQDRSTYPLVLHLNGLLVDLVGYDSTRAGLSIEADVSMLCGCTITDDGPWRAGDYRVEALLYREGEILHRAPLAFTGETGRFAGTLPPAKGEARVLEIRALQVSTGNAGVFREDIVN</sequence>
<dbReference type="RefSeq" id="WP_035513577.1">
    <property type="nucleotide sequence ID" value="NZ_KN234745.1"/>
</dbReference>
<proteinExistence type="predicted"/>
<dbReference type="EMBL" id="AUVB01000054">
    <property type="protein sequence ID" value="KGE03596.1"/>
    <property type="molecule type" value="Genomic_DNA"/>
</dbReference>
<keyword evidence="1" id="KW-0732">Signal</keyword>
<dbReference type="HOGENOM" id="CLU_073059_0_0_6"/>
<name>A0A095XVB8_9GAMM</name>
<accession>A0A095XVB8</accession>
<feature type="chain" id="PRO_5001913014" evidence="1">
    <location>
        <begin position="27"/>
        <end position="251"/>
    </location>
</feature>
<comment type="caution">
    <text evidence="2">The sequence shown here is derived from an EMBL/GenBank/DDBJ whole genome shotgun (WGS) entry which is preliminary data.</text>
</comment>
<dbReference type="AlphaFoldDB" id="A0A095XVB8"/>